<proteinExistence type="predicted"/>
<sequence length="82" mass="8622">MAAAPVIDKGALTFLVGLAFLGAAVALAFLGALVGAIFSLPFALWKHDFAVMILPVSIFAAIPPVAAGLYLLAEFVFGRWFR</sequence>
<evidence type="ECO:0000256" key="1">
    <source>
        <dbReference type="SAM" id="Phobius"/>
    </source>
</evidence>
<accession>A0A9E7SJD6</accession>
<keyword evidence="1" id="KW-0812">Transmembrane</keyword>
<dbReference type="Proteomes" id="UP001056685">
    <property type="component" value="Segment"/>
</dbReference>
<gene>
    <name evidence="2" type="ORF">KABACHOK_04750</name>
</gene>
<evidence type="ECO:0000313" key="3">
    <source>
        <dbReference type="Proteomes" id="UP001056685"/>
    </source>
</evidence>
<evidence type="ECO:0000313" key="2">
    <source>
        <dbReference type="EMBL" id="USN14288.1"/>
    </source>
</evidence>
<protein>
    <submittedName>
        <fullName evidence="2">Uncharacterized protein</fullName>
    </submittedName>
</protein>
<keyword evidence="3" id="KW-1185">Reference proteome</keyword>
<organism evidence="2 3">
    <name type="scientific">Brevundimonas phage vB_BpoS-Kabachok</name>
    <dbReference type="NCBI Taxonomy" id="2948600"/>
    <lineage>
        <taxon>Viruses</taxon>
        <taxon>Duplodnaviria</taxon>
        <taxon>Heunggongvirae</taxon>
        <taxon>Uroviricota</taxon>
        <taxon>Caudoviricetes</taxon>
        <taxon>Jeanschmidtviridae</taxon>
        <taxon>Marchewkavirus</taxon>
        <taxon>Marchewkavirus kabachok</taxon>
    </lineage>
</organism>
<keyword evidence="1" id="KW-0472">Membrane</keyword>
<dbReference type="EMBL" id="ON529852">
    <property type="protein sequence ID" value="USN14288.1"/>
    <property type="molecule type" value="Genomic_DNA"/>
</dbReference>
<feature type="transmembrane region" description="Helical" evidence="1">
    <location>
        <begin position="12"/>
        <end position="37"/>
    </location>
</feature>
<name>A0A9E7SJD6_9CAUD</name>
<keyword evidence="1" id="KW-1133">Transmembrane helix</keyword>
<feature type="transmembrane region" description="Helical" evidence="1">
    <location>
        <begin position="49"/>
        <end position="73"/>
    </location>
</feature>
<reference evidence="2" key="1">
    <citation type="submission" date="2022-05" db="EMBL/GenBank/DDBJ databases">
        <authorList>
            <person name="Friedrich I."/>
            <person name="Poehlein A."/>
            <person name="Schneider D."/>
            <person name="Hertel R."/>
            <person name="Daniel R."/>
        </authorList>
    </citation>
    <scope>NUCLEOTIDE SEQUENCE</scope>
</reference>